<dbReference type="VEuPathDB" id="FungiDB:DIURU_000679"/>
<dbReference type="AlphaFoldDB" id="A0A642UWU8"/>
<dbReference type="Pfam" id="PF20400">
    <property type="entry name" value="BAR_4"/>
    <property type="match status" value="1"/>
</dbReference>
<accession>A0A642UWU8</accession>
<dbReference type="OrthoDB" id="2264563at2759"/>
<feature type="domain" description="PH" evidence="3">
    <location>
        <begin position="427"/>
        <end position="545"/>
    </location>
</feature>
<dbReference type="SMART" id="SM00233">
    <property type="entry name" value="PH"/>
    <property type="match status" value="1"/>
</dbReference>
<feature type="compositionally biased region" description="Low complexity" evidence="2">
    <location>
        <begin position="632"/>
        <end position="645"/>
    </location>
</feature>
<dbReference type="OMA" id="SHEIYEF"/>
<dbReference type="GeneID" id="54779332"/>
<name>A0A642UWU8_DIURU</name>
<keyword evidence="5" id="KW-1185">Reference proteome</keyword>
<evidence type="ECO:0000256" key="2">
    <source>
        <dbReference type="SAM" id="MobiDB-lite"/>
    </source>
</evidence>
<feature type="compositionally biased region" description="Polar residues" evidence="2">
    <location>
        <begin position="91"/>
        <end position="105"/>
    </location>
</feature>
<gene>
    <name evidence="4" type="ORF">DIURU_000679</name>
</gene>
<dbReference type="SUPFAM" id="SSF50729">
    <property type="entry name" value="PH domain-like"/>
    <property type="match status" value="1"/>
</dbReference>
<organism evidence="4 5">
    <name type="scientific">Diutina rugosa</name>
    <name type="common">Yeast</name>
    <name type="synonym">Candida rugosa</name>
    <dbReference type="NCBI Taxonomy" id="5481"/>
    <lineage>
        <taxon>Eukaryota</taxon>
        <taxon>Fungi</taxon>
        <taxon>Dikarya</taxon>
        <taxon>Ascomycota</taxon>
        <taxon>Saccharomycotina</taxon>
        <taxon>Pichiomycetes</taxon>
        <taxon>Debaryomycetaceae</taxon>
        <taxon>Diutina</taxon>
    </lineage>
</organism>
<dbReference type="InterPro" id="IPR001849">
    <property type="entry name" value="PH_domain"/>
</dbReference>
<evidence type="ECO:0000259" key="3">
    <source>
        <dbReference type="PROSITE" id="PS50003"/>
    </source>
</evidence>
<dbReference type="PANTHER" id="PTHR31941:SF15">
    <property type="entry name" value="ACTIVATOR OF SKN7 PROTEIN 10-RELATED"/>
    <property type="match status" value="1"/>
</dbReference>
<feature type="compositionally biased region" description="Polar residues" evidence="2">
    <location>
        <begin position="741"/>
        <end position="765"/>
    </location>
</feature>
<dbReference type="InterPro" id="IPR046869">
    <property type="entry name" value="SLM1/RGC1-like_PH"/>
</dbReference>
<evidence type="ECO:0000313" key="4">
    <source>
        <dbReference type="EMBL" id="KAA8906995.1"/>
    </source>
</evidence>
<dbReference type="InterPro" id="IPR011993">
    <property type="entry name" value="PH-like_dom_sf"/>
</dbReference>
<feature type="compositionally biased region" description="Basic and acidic residues" evidence="2">
    <location>
        <begin position="106"/>
        <end position="121"/>
    </location>
</feature>
<dbReference type="PROSITE" id="PS50003">
    <property type="entry name" value="PH_DOMAIN"/>
    <property type="match status" value="1"/>
</dbReference>
<dbReference type="PANTHER" id="PTHR31941">
    <property type="entry name" value="CYTOSKELETAL SIGNALING PROTEIN SLM1"/>
    <property type="match status" value="1"/>
</dbReference>
<sequence>MTFTKEVVLPQSDRRSPFFVNLPPHDSRPIDNLVEYFKYWKYFIKALIFYFKEISLVKEYEANLNMQLLNTIQFPGFKDLPSKVKHEINAQITKSPHGSGASTPTKEMDEPPRPSLTRERSNNSVLARPEKEFQMLTHTIKKGAGLATGHKKTRSMGHNPMGSASSVSLSAPVSQSNDLNIPKSYFPGDSLFCNLSPMLLQHHGSQCTTNAKLARDLRGRLIPRAEALQKNLSGKIKEIKQTLRNDSFANTEILEEISNTGKVVAEFMSSVERYSAPKPVVKKTKYMSGYDPSSDQTEYNAEEDAALDDPFLVKMRLDYQIKKQLTMENYKFASYVNLQQISHDLYTYVIKDLVLLMEKFGKLEFSHEIYEFFNNKLRQQSVYDWRFFISHNKAFLNIYEDNEVNPKRETRLFKQIVVPYGDSIHSKCLRTGPMYKKSKMLKNYTKFYYVLSANYLHEYREEDWKLPQKNGTPKKKKVNEFGINHKDIPVKSYNLNEYQITLKDEGEFKFVLSKRGKSMHGKVTFRCMASNDFSGWYSELRELLSFEGDHLARFEFIRQIMNRREADKQTRLNLKKQSASKEHLAMPKESLHPQVFEDMFEPHVATPRIQSPEDEMINPFEFTTDSNKESPDTQTPDSTSQPTPSATTHDQFMKLQQAAIQQQLGSQLSERLASAQLTSSNQLVTPRGSNDSLKSMMSIQAPDVGKILAQHDTKNHATFSLDDDSEDSPSATKITSPPEHSPTTSLGNPISRQSPVPTLSVSHHD</sequence>
<dbReference type="Pfam" id="PF20399">
    <property type="entry name" value="PH_20"/>
    <property type="match status" value="1"/>
</dbReference>
<dbReference type="EMBL" id="SWFT01000027">
    <property type="protein sequence ID" value="KAA8906995.1"/>
    <property type="molecule type" value="Genomic_DNA"/>
</dbReference>
<feature type="region of interest" description="Disordered" evidence="2">
    <location>
        <begin position="566"/>
        <end position="587"/>
    </location>
</feature>
<dbReference type="InterPro" id="IPR046868">
    <property type="entry name" value="BAR_4"/>
</dbReference>
<dbReference type="Proteomes" id="UP000449547">
    <property type="component" value="Unassembled WGS sequence"/>
</dbReference>
<reference evidence="4 5" key="1">
    <citation type="submission" date="2019-07" db="EMBL/GenBank/DDBJ databases">
        <title>Genome assembly of two rare yeast pathogens: Diutina rugosa and Trichomonascus ciferrii.</title>
        <authorList>
            <person name="Mixao V."/>
            <person name="Saus E."/>
            <person name="Hansen A."/>
            <person name="Lass-Flor C."/>
            <person name="Gabaldon T."/>
        </authorList>
    </citation>
    <scope>NUCLEOTIDE SEQUENCE [LARGE SCALE GENOMIC DNA]</scope>
    <source>
        <strain evidence="4 5">CBS 613</strain>
    </source>
</reference>
<evidence type="ECO:0000256" key="1">
    <source>
        <dbReference type="ARBA" id="ARBA00022553"/>
    </source>
</evidence>
<keyword evidence="1" id="KW-0597">Phosphoprotein</keyword>
<dbReference type="RefSeq" id="XP_034014346.1">
    <property type="nucleotide sequence ID" value="XM_034158953.1"/>
</dbReference>
<evidence type="ECO:0000313" key="5">
    <source>
        <dbReference type="Proteomes" id="UP000449547"/>
    </source>
</evidence>
<feature type="region of interest" description="Disordered" evidence="2">
    <location>
        <begin position="91"/>
        <end position="129"/>
    </location>
</feature>
<feature type="region of interest" description="Disordered" evidence="2">
    <location>
        <begin position="607"/>
        <end position="648"/>
    </location>
</feature>
<protein>
    <recommendedName>
        <fullName evidence="3">PH domain-containing protein</fullName>
    </recommendedName>
</protein>
<dbReference type="Gene3D" id="2.30.29.30">
    <property type="entry name" value="Pleckstrin-homology domain (PH domain)/Phosphotyrosine-binding domain (PTB)"/>
    <property type="match status" value="1"/>
</dbReference>
<feature type="region of interest" description="Disordered" evidence="2">
    <location>
        <begin position="718"/>
        <end position="765"/>
    </location>
</feature>
<proteinExistence type="predicted"/>
<comment type="caution">
    <text evidence="4">The sequence shown here is derived from an EMBL/GenBank/DDBJ whole genome shotgun (WGS) entry which is preliminary data.</text>
</comment>